<evidence type="ECO:0000256" key="3">
    <source>
        <dbReference type="ARBA" id="ARBA00022475"/>
    </source>
</evidence>
<keyword evidence="3" id="KW-1003">Cell membrane</keyword>
<dbReference type="GO" id="GO:0031460">
    <property type="term" value="P:glycine betaine transport"/>
    <property type="evidence" value="ECO:0007669"/>
    <property type="project" value="TreeGrafter"/>
</dbReference>
<dbReference type="PROSITE" id="PS51257">
    <property type="entry name" value="PROKAR_LIPOPROTEIN"/>
    <property type="match status" value="1"/>
</dbReference>
<evidence type="ECO:0000256" key="7">
    <source>
        <dbReference type="ARBA" id="ARBA00038032"/>
    </source>
</evidence>
<dbReference type="GO" id="GO:0015220">
    <property type="term" value="F:choline transmembrane transporter activity"/>
    <property type="evidence" value="ECO:0007669"/>
    <property type="project" value="TreeGrafter"/>
</dbReference>
<evidence type="ECO:0000256" key="8">
    <source>
        <dbReference type="RuleBase" id="RU003942"/>
    </source>
</evidence>
<dbReference type="EMBL" id="FODT01000002">
    <property type="protein sequence ID" value="SEO31219.1"/>
    <property type="molecule type" value="Genomic_DNA"/>
</dbReference>
<evidence type="ECO:0000256" key="4">
    <source>
        <dbReference type="ARBA" id="ARBA00022692"/>
    </source>
</evidence>
<keyword evidence="5 9" id="KW-1133">Transmembrane helix</keyword>
<feature type="transmembrane region" description="Helical" evidence="9">
    <location>
        <begin position="69"/>
        <end position="90"/>
    </location>
</feature>
<dbReference type="FunFam" id="1.10.3730.20:FF:000001">
    <property type="entry name" value="Quaternary ammonium compound resistance transporter SugE"/>
    <property type="match status" value="1"/>
</dbReference>
<dbReference type="Proteomes" id="UP000199615">
    <property type="component" value="Unassembled WGS sequence"/>
</dbReference>
<feature type="transmembrane region" description="Helical" evidence="9">
    <location>
        <begin position="46"/>
        <end position="63"/>
    </location>
</feature>
<dbReference type="PANTHER" id="PTHR30561">
    <property type="entry name" value="SMR FAMILY PROTON-DEPENDENT DRUG EFFLUX TRANSPORTER SUGE"/>
    <property type="match status" value="1"/>
</dbReference>
<evidence type="ECO:0000256" key="5">
    <source>
        <dbReference type="ARBA" id="ARBA00022989"/>
    </source>
</evidence>
<dbReference type="GO" id="GO:1990961">
    <property type="term" value="P:xenobiotic detoxification by transmembrane export across the plasma membrane"/>
    <property type="evidence" value="ECO:0007669"/>
    <property type="project" value="UniProtKB-ARBA"/>
</dbReference>
<dbReference type="Gene3D" id="1.10.3730.20">
    <property type="match status" value="1"/>
</dbReference>
<organism evidence="10 11">
    <name type="scientific">Rhodopseudomonas pseudopalustris</name>
    <dbReference type="NCBI Taxonomy" id="1513892"/>
    <lineage>
        <taxon>Bacteria</taxon>
        <taxon>Pseudomonadati</taxon>
        <taxon>Pseudomonadota</taxon>
        <taxon>Alphaproteobacteria</taxon>
        <taxon>Hyphomicrobiales</taxon>
        <taxon>Nitrobacteraceae</taxon>
        <taxon>Rhodopseudomonas</taxon>
    </lineage>
</organism>
<evidence type="ECO:0000256" key="1">
    <source>
        <dbReference type="ARBA" id="ARBA00004651"/>
    </source>
</evidence>
<keyword evidence="2" id="KW-0813">Transport</keyword>
<protein>
    <submittedName>
        <fullName evidence="10">Small multidrug resistance pump</fullName>
    </submittedName>
</protein>
<keyword evidence="4 8" id="KW-0812">Transmembrane</keyword>
<dbReference type="InterPro" id="IPR037185">
    <property type="entry name" value="EmrE-like"/>
</dbReference>
<keyword evidence="6 9" id="KW-0472">Membrane</keyword>
<dbReference type="PANTHER" id="PTHR30561:SF1">
    <property type="entry name" value="MULTIDRUG TRANSPORTER EMRE"/>
    <property type="match status" value="1"/>
</dbReference>
<dbReference type="Pfam" id="PF00893">
    <property type="entry name" value="Multi_Drug_Res"/>
    <property type="match status" value="1"/>
</dbReference>
<comment type="similarity">
    <text evidence="7 8">Belongs to the drug/metabolite transporter (DMT) superfamily. Small multidrug resistance (SMR) (TC 2.A.7.1) family.</text>
</comment>
<dbReference type="GO" id="GO:0015297">
    <property type="term" value="F:antiporter activity"/>
    <property type="evidence" value="ECO:0007669"/>
    <property type="project" value="TreeGrafter"/>
</dbReference>
<evidence type="ECO:0000313" key="11">
    <source>
        <dbReference type="Proteomes" id="UP000199615"/>
    </source>
</evidence>
<accession>A0A1H8NNV2</accession>
<proteinExistence type="inferred from homology"/>
<feature type="transmembrane region" description="Helical" evidence="9">
    <location>
        <begin position="97"/>
        <end position="116"/>
    </location>
</feature>
<gene>
    <name evidence="10" type="ORF">SAMN05444123_102202</name>
</gene>
<keyword evidence="11" id="KW-1185">Reference proteome</keyword>
<dbReference type="AlphaFoldDB" id="A0A1H8NNV2"/>
<evidence type="ECO:0000256" key="9">
    <source>
        <dbReference type="SAM" id="Phobius"/>
    </source>
</evidence>
<evidence type="ECO:0000256" key="6">
    <source>
        <dbReference type="ARBA" id="ARBA00023136"/>
    </source>
</evidence>
<dbReference type="GO" id="GO:0015199">
    <property type="term" value="F:amino-acid betaine transmembrane transporter activity"/>
    <property type="evidence" value="ECO:0007669"/>
    <property type="project" value="TreeGrafter"/>
</dbReference>
<evidence type="ECO:0000256" key="2">
    <source>
        <dbReference type="ARBA" id="ARBA00022448"/>
    </source>
</evidence>
<dbReference type="SUPFAM" id="SSF103481">
    <property type="entry name" value="Multidrug resistance efflux transporter EmrE"/>
    <property type="match status" value="1"/>
</dbReference>
<reference evidence="11" key="1">
    <citation type="submission" date="2016-10" db="EMBL/GenBank/DDBJ databases">
        <authorList>
            <person name="Varghese N."/>
            <person name="Submissions S."/>
        </authorList>
    </citation>
    <scope>NUCLEOTIDE SEQUENCE [LARGE SCALE GENOMIC DNA]</scope>
    <source>
        <strain evidence="11">DSM 123</strain>
    </source>
</reference>
<dbReference type="GO" id="GO:0005886">
    <property type="term" value="C:plasma membrane"/>
    <property type="evidence" value="ECO:0007669"/>
    <property type="project" value="UniProtKB-SubCell"/>
</dbReference>
<dbReference type="InterPro" id="IPR045324">
    <property type="entry name" value="Small_multidrug_res"/>
</dbReference>
<evidence type="ECO:0000313" key="10">
    <source>
        <dbReference type="EMBL" id="SEO31219.1"/>
    </source>
</evidence>
<comment type="subcellular location">
    <subcellularLocation>
        <location evidence="1 8">Cell membrane</location>
        <topology evidence="1 8">Multi-pass membrane protein</topology>
    </subcellularLocation>
</comment>
<name>A0A1H8NNV2_9BRAD</name>
<dbReference type="InterPro" id="IPR000390">
    <property type="entry name" value="Small_drug/metabolite_transptr"/>
</dbReference>
<sequence>MLSKSEPDMSPIAVSYAALGCAILLETIGTALLAQSQQFTKPWPSVGTTVCYVLSFYLLSHALKTMPVGIAYAIWSGLGIVLISTVGYIAFRQTLDLAAIIGIGFILTGVVIVNAFSTSATH</sequence>
<feature type="transmembrane region" description="Helical" evidence="9">
    <location>
        <begin position="12"/>
        <end position="34"/>
    </location>
</feature>